<comment type="subcellular location">
    <subcellularLocation>
        <location evidence="2">Endoplasmic reticulum membrane</location>
    </subcellularLocation>
</comment>
<evidence type="ECO:0000256" key="17">
    <source>
        <dbReference type="RuleBase" id="RU000461"/>
    </source>
</evidence>
<dbReference type="InterPro" id="IPR050529">
    <property type="entry name" value="CYP450_sterol_14alpha_dmase"/>
</dbReference>
<evidence type="ECO:0000256" key="18">
    <source>
        <dbReference type="SAM" id="Phobius"/>
    </source>
</evidence>
<dbReference type="InterPro" id="IPR024204">
    <property type="entry name" value="Cyt_P450_CYP7A1-type"/>
</dbReference>
<evidence type="ECO:0000256" key="16">
    <source>
        <dbReference type="PIRSR" id="PIRSR000047-2"/>
    </source>
</evidence>
<dbReference type="GO" id="GO:0042632">
    <property type="term" value="P:cholesterol homeostasis"/>
    <property type="evidence" value="ECO:0007669"/>
    <property type="project" value="TreeGrafter"/>
</dbReference>
<evidence type="ECO:0000256" key="5">
    <source>
        <dbReference type="ARBA" id="ARBA00022548"/>
    </source>
</evidence>
<dbReference type="PROSITE" id="PS00086">
    <property type="entry name" value="CYTOCHROME_P450"/>
    <property type="match status" value="1"/>
</dbReference>
<feature type="transmembrane region" description="Helical" evidence="18">
    <location>
        <begin position="303"/>
        <end position="325"/>
    </location>
</feature>
<dbReference type="GO" id="GO:0005506">
    <property type="term" value="F:iron ion binding"/>
    <property type="evidence" value="ECO:0007669"/>
    <property type="project" value="InterPro"/>
</dbReference>
<dbReference type="GO" id="GO:0020037">
    <property type="term" value="F:heme binding"/>
    <property type="evidence" value="ECO:0007669"/>
    <property type="project" value="InterPro"/>
</dbReference>
<keyword evidence="8" id="KW-0256">Endoplasmic reticulum</keyword>
<keyword evidence="6 15" id="KW-0349">Heme</keyword>
<dbReference type="InterPro" id="IPR017972">
    <property type="entry name" value="Cyt_P450_CS"/>
</dbReference>
<dbReference type="Pfam" id="PF00067">
    <property type="entry name" value="p450"/>
    <property type="match status" value="1"/>
</dbReference>
<name>A0AAV2JZ69_KNICA</name>
<dbReference type="PRINTS" id="PR00465">
    <property type="entry name" value="EP450IV"/>
</dbReference>
<comment type="similarity">
    <text evidence="4 17">Belongs to the cytochrome P450 family.</text>
</comment>
<dbReference type="InterPro" id="IPR002403">
    <property type="entry name" value="Cyt_P450_E_grp-IV"/>
</dbReference>
<dbReference type="Gene3D" id="1.10.630.10">
    <property type="entry name" value="Cytochrome P450"/>
    <property type="match status" value="1"/>
</dbReference>
<dbReference type="PIRSF" id="PIRSF000047">
    <property type="entry name" value="Cytochrome_CYPVIIA1"/>
    <property type="match status" value="1"/>
</dbReference>
<comment type="pathway">
    <text evidence="3">Lipid metabolism; bile acid biosynthesis.</text>
</comment>
<feature type="transmembrane region" description="Helical" evidence="18">
    <location>
        <begin position="34"/>
        <end position="53"/>
    </location>
</feature>
<evidence type="ECO:0000256" key="12">
    <source>
        <dbReference type="ARBA" id="ARBA00023136"/>
    </source>
</evidence>
<dbReference type="GO" id="GO:0006699">
    <property type="term" value="P:bile acid biosynthetic process"/>
    <property type="evidence" value="ECO:0007669"/>
    <property type="project" value="TreeGrafter"/>
</dbReference>
<evidence type="ECO:0000256" key="1">
    <source>
        <dbReference type="ARBA" id="ARBA00001971"/>
    </source>
</evidence>
<evidence type="ECO:0000256" key="11">
    <source>
        <dbReference type="ARBA" id="ARBA00023098"/>
    </source>
</evidence>
<dbReference type="AlphaFoldDB" id="A0AAV2JZ69"/>
<comment type="cofactor">
    <cofactor evidence="1 15">
        <name>heme</name>
        <dbReference type="ChEBI" id="CHEBI:30413"/>
    </cofactor>
</comment>
<evidence type="ECO:0000313" key="19">
    <source>
        <dbReference type="EMBL" id="CAL1580797.1"/>
    </source>
</evidence>
<keyword evidence="12 18" id="KW-0472">Membrane</keyword>
<dbReference type="PANTHER" id="PTHR24304">
    <property type="entry name" value="CYTOCHROME P450 FAMILY 7"/>
    <property type="match status" value="1"/>
</dbReference>
<evidence type="ECO:0000256" key="3">
    <source>
        <dbReference type="ARBA" id="ARBA00004860"/>
    </source>
</evidence>
<sequence length="515" mass="59022">MELCSSILGSILGPASLCLDQICIVLWSLPWPLNYLVLLVILVQVCRMVYLLLKWLFERKRLDKEPPLFNGLLCIGEARQFGENCPKLLNDKRKYYGDVFTIKILGRYMTFVMDPQDFPAVIKSSSRQLDFHAFSRRIASHAFGYTVLPEQDMAVLEGYYTHLQGNKLDILLESLQENLQLVLKEEIPDSTEGTIVDGLNNLTERVAFEAIFMTLYGRSATNQRHAFIPKLLKEFKVYDSWFPILAAQIPIWFCCSRTRTSLHGYFKPELMKEWVGASYFVQQRSRQFVELRLSDKETSAHHFGILWAAVANTMPIMFWTLYHLIRNPEAMAAVRQEIQSVTSDSIDLTRETLDKMLVLDSVVKEALRLSTMSMNLREAQEDFVLELPSGKQPIRKGDLVVMFPMTAHMDPEIYTEPQIFQFDRFLLDGNPRSTFLRNGKPVRQYHMSFGSGPTRCPGEKLATSGVKHLVCLMLMYLDLELCDPNVEEVTYDVSRAGLGTMPPKGDVNIRVSLRV</sequence>
<reference evidence="19 20" key="1">
    <citation type="submission" date="2024-04" db="EMBL/GenBank/DDBJ databases">
        <authorList>
            <person name="Waldvogel A.-M."/>
            <person name="Schoenle A."/>
        </authorList>
    </citation>
    <scope>NUCLEOTIDE SEQUENCE [LARGE SCALE GENOMIC DNA]</scope>
</reference>
<proteinExistence type="inferred from homology"/>
<dbReference type="InterPro" id="IPR036396">
    <property type="entry name" value="Cyt_P450_sf"/>
</dbReference>
<keyword evidence="5" id="KW-0153">Cholesterol metabolism</keyword>
<gene>
    <name evidence="19" type="ORF">KC01_LOCUS11598</name>
</gene>
<keyword evidence="11" id="KW-0443">Lipid metabolism</keyword>
<keyword evidence="13" id="KW-1207">Sterol metabolism</keyword>
<evidence type="ECO:0000256" key="15">
    <source>
        <dbReference type="PIRSR" id="PIRSR000047-1"/>
    </source>
</evidence>
<organism evidence="19 20">
    <name type="scientific">Knipowitschia caucasica</name>
    <name type="common">Caucasian dwarf goby</name>
    <name type="synonym">Pomatoschistus caucasicus</name>
    <dbReference type="NCBI Taxonomy" id="637954"/>
    <lineage>
        <taxon>Eukaryota</taxon>
        <taxon>Metazoa</taxon>
        <taxon>Chordata</taxon>
        <taxon>Craniata</taxon>
        <taxon>Vertebrata</taxon>
        <taxon>Euteleostomi</taxon>
        <taxon>Actinopterygii</taxon>
        <taxon>Neopterygii</taxon>
        <taxon>Teleostei</taxon>
        <taxon>Neoteleostei</taxon>
        <taxon>Acanthomorphata</taxon>
        <taxon>Gobiaria</taxon>
        <taxon>Gobiiformes</taxon>
        <taxon>Gobioidei</taxon>
        <taxon>Gobiidae</taxon>
        <taxon>Gobiinae</taxon>
        <taxon>Knipowitschia</taxon>
    </lineage>
</organism>
<dbReference type="SUPFAM" id="SSF48264">
    <property type="entry name" value="Cytochrome P450"/>
    <property type="match status" value="1"/>
</dbReference>
<feature type="binding site" description="axial binding residue" evidence="15">
    <location>
        <position position="456"/>
    </location>
    <ligand>
        <name>heme</name>
        <dbReference type="ChEBI" id="CHEBI:30413"/>
    </ligand>
    <ligandPart>
        <name>Fe</name>
        <dbReference type="ChEBI" id="CHEBI:18248"/>
    </ligandPart>
</feature>
<evidence type="ECO:0000313" key="20">
    <source>
        <dbReference type="Proteomes" id="UP001497482"/>
    </source>
</evidence>
<evidence type="ECO:0000256" key="6">
    <source>
        <dbReference type="ARBA" id="ARBA00022617"/>
    </source>
</evidence>
<keyword evidence="20" id="KW-1185">Reference proteome</keyword>
<dbReference type="EMBL" id="OZ035836">
    <property type="protein sequence ID" value="CAL1580797.1"/>
    <property type="molecule type" value="Genomic_DNA"/>
</dbReference>
<dbReference type="Proteomes" id="UP001497482">
    <property type="component" value="Chromosome 14"/>
</dbReference>
<evidence type="ECO:0000256" key="2">
    <source>
        <dbReference type="ARBA" id="ARBA00004586"/>
    </source>
</evidence>
<dbReference type="GO" id="GO:0005789">
    <property type="term" value="C:endoplasmic reticulum membrane"/>
    <property type="evidence" value="ECO:0007669"/>
    <property type="project" value="UniProtKB-SubCell"/>
</dbReference>
<evidence type="ECO:0000256" key="4">
    <source>
        <dbReference type="ARBA" id="ARBA00010617"/>
    </source>
</evidence>
<keyword evidence="14" id="KW-0753">Steroid metabolism</keyword>
<dbReference type="InterPro" id="IPR001128">
    <property type="entry name" value="Cyt_P450"/>
</dbReference>
<dbReference type="GO" id="GO:0008395">
    <property type="term" value="F:steroid hydroxylase activity"/>
    <property type="evidence" value="ECO:0007669"/>
    <property type="project" value="TreeGrafter"/>
</dbReference>
<keyword evidence="18" id="KW-0812">Transmembrane</keyword>
<accession>A0AAV2JZ69</accession>
<evidence type="ECO:0000256" key="10">
    <source>
        <dbReference type="ARBA" id="ARBA00023004"/>
    </source>
</evidence>
<evidence type="ECO:0000256" key="13">
    <source>
        <dbReference type="ARBA" id="ARBA00023166"/>
    </source>
</evidence>
<keyword evidence="17" id="KW-0503">Monooxygenase</keyword>
<evidence type="ECO:0000256" key="9">
    <source>
        <dbReference type="ARBA" id="ARBA00023002"/>
    </source>
</evidence>
<feature type="binding site" evidence="16">
    <location>
        <position position="312"/>
    </location>
    <ligand>
        <name>substrate</name>
    </ligand>
</feature>
<dbReference type="GO" id="GO:0008203">
    <property type="term" value="P:cholesterol metabolic process"/>
    <property type="evidence" value="ECO:0007669"/>
    <property type="project" value="UniProtKB-KW"/>
</dbReference>
<evidence type="ECO:0000256" key="14">
    <source>
        <dbReference type="ARBA" id="ARBA00023221"/>
    </source>
</evidence>
<evidence type="ECO:0000256" key="7">
    <source>
        <dbReference type="ARBA" id="ARBA00022723"/>
    </source>
</evidence>
<dbReference type="PANTHER" id="PTHR24304:SF0">
    <property type="entry name" value="CYTOCHROME P450 7B1"/>
    <property type="match status" value="1"/>
</dbReference>
<protein>
    <recommendedName>
        <fullName evidence="21">Cytochrome P450</fullName>
    </recommendedName>
</protein>
<keyword evidence="10 15" id="KW-0408">Iron</keyword>
<dbReference type="GO" id="GO:0016705">
    <property type="term" value="F:oxidoreductase activity, acting on paired donors, with incorporation or reduction of molecular oxygen"/>
    <property type="evidence" value="ECO:0007669"/>
    <property type="project" value="InterPro"/>
</dbReference>
<keyword evidence="9 17" id="KW-0560">Oxidoreductase</keyword>
<keyword evidence="7 15" id="KW-0479">Metal-binding</keyword>
<evidence type="ECO:0008006" key="21">
    <source>
        <dbReference type="Google" id="ProtNLM"/>
    </source>
</evidence>
<evidence type="ECO:0000256" key="8">
    <source>
        <dbReference type="ARBA" id="ARBA00022824"/>
    </source>
</evidence>
<keyword evidence="18" id="KW-1133">Transmembrane helix</keyword>